<dbReference type="EMBL" id="MNPL01024008">
    <property type="protein sequence ID" value="OQR68644.1"/>
    <property type="molecule type" value="Genomic_DNA"/>
</dbReference>
<protein>
    <submittedName>
        <fullName evidence="1">Uncharacterized protein</fullName>
    </submittedName>
</protein>
<sequence>MKPNRNKSINSNRSWCASSKERKAILVTYRDHYEDADSDADVDVSSDSSIPRANFEQDDLVTTLKLPASLAQELIIAKKVPDARKSYQRTFSDVVNIFDDLETSETQSKFFCGECGLKHAREPHPPEPAMSKVAKITTFMKSLFRTRNLSLDLPTY</sequence>
<evidence type="ECO:0000313" key="2">
    <source>
        <dbReference type="Proteomes" id="UP000192247"/>
    </source>
</evidence>
<comment type="caution">
    <text evidence="1">The sequence shown here is derived from an EMBL/GenBank/DDBJ whole genome shotgun (WGS) entry which is preliminary data.</text>
</comment>
<reference evidence="1 2" key="1">
    <citation type="journal article" date="2017" name="Gigascience">
        <title>Draft genome of the honey bee ectoparasitic mite, Tropilaelaps mercedesae, is shaped by the parasitic life history.</title>
        <authorList>
            <person name="Dong X."/>
            <person name="Armstrong S.D."/>
            <person name="Xia D."/>
            <person name="Makepeace B.L."/>
            <person name="Darby A.C."/>
            <person name="Kadowaki T."/>
        </authorList>
    </citation>
    <scope>NUCLEOTIDE SEQUENCE [LARGE SCALE GENOMIC DNA]</scope>
    <source>
        <strain evidence="1">Wuxi-XJTLU</strain>
    </source>
</reference>
<proteinExistence type="predicted"/>
<dbReference type="AlphaFoldDB" id="A0A1V9X563"/>
<accession>A0A1V9X563</accession>
<organism evidence="1 2">
    <name type="scientific">Tropilaelaps mercedesae</name>
    <dbReference type="NCBI Taxonomy" id="418985"/>
    <lineage>
        <taxon>Eukaryota</taxon>
        <taxon>Metazoa</taxon>
        <taxon>Ecdysozoa</taxon>
        <taxon>Arthropoda</taxon>
        <taxon>Chelicerata</taxon>
        <taxon>Arachnida</taxon>
        <taxon>Acari</taxon>
        <taxon>Parasitiformes</taxon>
        <taxon>Mesostigmata</taxon>
        <taxon>Gamasina</taxon>
        <taxon>Dermanyssoidea</taxon>
        <taxon>Laelapidae</taxon>
        <taxon>Tropilaelaps</taxon>
    </lineage>
</organism>
<gene>
    <name evidence="1" type="ORF">BIW11_12775</name>
</gene>
<keyword evidence="2" id="KW-1185">Reference proteome</keyword>
<dbReference type="InParanoid" id="A0A1V9X563"/>
<dbReference type="Proteomes" id="UP000192247">
    <property type="component" value="Unassembled WGS sequence"/>
</dbReference>
<evidence type="ECO:0000313" key="1">
    <source>
        <dbReference type="EMBL" id="OQR68644.1"/>
    </source>
</evidence>
<name>A0A1V9X563_9ACAR</name>